<dbReference type="PROSITE" id="PS50071">
    <property type="entry name" value="HOMEOBOX_2"/>
    <property type="match status" value="1"/>
</dbReference>
<comment type="caution">
    <text evidence="5">The sequence shown here is derived from an EMBL/GenBank/DDBJ whole genome shotgun (WGS) entry which is preliminary data.</text>
</comment>
<evidence type="ECO:0000313" key="5">
    <source>
        <dbReference type="EMBL" id="KAG0143303.1"/>
    </source>
</evidence>
<evidence type="ECO:0000256" key="3">
    <source>
        <dbReference type="SAM" id="MobiDB-lite"/>
    </source>
</evidence>
<sequence>MLTKFWRSISTKANDVVQILGHYYEEVLEPAPTVTLHPTITPLPLPARPDVRILLLRAMVPTELSANYARCFDETIDRMEASLNAQYVEGVSRLCKSNSSATRADTPYVQAFQSGLLALYNQGVQQVLLGLQSRLGEHDPSFEPTISTHTLLPSSPPTTSHPVKSGKSRCGRPHVFSKEQKAVLQALLAYDDQFSSAEKELIAQNLNLTREQVNRWFCNARARGGRKKPYEKPISRAQRQAIDHLASSNCHQSQNQRSSSISSSDVSSNTQYSSSLASSDDVEMSLSDCQTDAPDQSPFLTATLSPLCPDPDIPFAPLHSQAASSSPLLGSGHDLYPTASSSLSTYGLLHSNDSSSSQSTCSSSDSLSHDGPSSFFSTEFTNDISSQYDPAFTFGDPLSTFSEDPLSFLQPQLIQQQDTPEYWQEFWNQL</sequence>
<keyword evidence="1 2" id="KW-0238">DNA-binding</keyword>
<accession>A0A9P6TA74</accession>
<dbReference type="InterPro" id="IPR009057">
    <property type="entry name" value="Homeodomain-like_sf"/>
</dbReference>
<dbReference type="Gene3D" id="1.10.10.60">
    <property type="entry name" value="Homeodomain-like"/>
    <property type="match status" value="1"/>
</dbReference>
<dbReference type="SMART" id="SM00389">
    <property type="entry name" value="HOX"/>
    <property type="match status" value="1"/>
</dbReference>
<feature type="domain" description="Homeobox" evidence="4">
    <location>
        <begin position="167"/>
        <end position="227"/>
    </location>
</feature>
<dbReference type="GO" id="GO:0005634">
    <property type="term" value="C:nucleus"/>
    <property type="evidence" value="ECO:0007669"/>
    <property type="project" value="UniProtKB-SubCell"/>
</dbReference>
<evidence type="ECO:0000259" key="4">
    <source>
        <dbReference type="PROSITE" id="PS50071"/>
    </source>
</evidence>
<evidence type="ECO:0000313" key="6">
    <source>
        <dbReference type="Proteomes" id="UP000886653"/>
    </source>
</evidence>
<dbReference type="AlphaFoldDB" id="A0A9P6TA74"/>
<keyword evidence="1 2" id="KW-0539">Nucleus</keyword>
<evidence type="ECO:0000256" key="1">
    <source>
        <dbReference type="PROSITE-ProRule" id="PRU00108"/>
    </source>
</evidence>
<keyword evidence="1 2" id="KW-0371">Homeobox</keyword>
<feature type="DNA-binding region" description="Homeobox" evidence="1">
    <location>
        <begin position="169"/>
        <end position="228"/>
    </location>
</feature>
<dbReference type="Proteomes" id="UP000886653">
    <property type="component" value="Unassembled WGS sequence"/>
</dbReference>
<dbReference type="InterPro" id="IPR001356">
    <property type="entry name" value="HD"/>
</dbReference>
<evidence type="ECO:0000256" key="2">
    <source>
        <dbReference type="RuleBase" id="RU000682"/>
    </source>
</evidence>
<organism evidence="5 6">
    <name type="scientific">Cronartium quercuum f. sp. fusiforme G11</name>
    <dbReference type="NCBI Taxonomy" id="708437"/>
    <lineage>
        <taxon>Eukaryota</taxon>
        <taxon>Fungi</taxon>
        <taxon>Dikarya</taxon>
        <taxon>Basidiomycota</taxon>
        <taxon>Pucciniomycotina</taxon>
        <taxon>Pucciniomycetes</taxon>
        <taxon>Pucciniales</taxon>
        <taxon>Coleosporiaceae</taxon>
        <taxon>Cronartium</taxon>
    </lineage>
</organism>
<dbReference type="EMBL" id="MU167323">
    <property type="protein sequence ID" value="KAG0143303.1"/>
    <property type="molecule type" value="Genomic_DNA"/>
</dbReference>
<keyword evidence="6" id="KW-1185">Reference proteome</keyword>
<dbReference type="OrthoDB" id="2506590at2759"/>
<gene>
    <name evidence="5" type="ORF">CROQUDRAFT_661468</name>
</gene>
<name>A0A9P6TA74_9BASI</name>
<protein>
    <recommendedName>
        <fullName evidence="4">Homeobox domain-containing protein</fullName>
    </recommendedName>
</protein>
<proteinExistence type="predicted"/>
<feature type="compositionally biased region" description="Low complexity" evidence="3">
    <location>
        <begin position="148"/>
        <end position="162"/>
    </location>
</feature>
<dbReference type="GO" id="GO:0003677">
    <property type="term" value="F:DNA binding"/>
    <property type="evidence" value="ECO:0007669"/>
    <property type="project" value="UniProtKB-UniRule"/>
</dbReference>
<comment type="subcellular location">
    <subcellularLocation>
        <location evidence="1 2">Nucleus</location>
    </subcellularLocation>
</comment>
<dbReference type="CDD" id="cd00086">
    <property type="entry name" value="homeodomain"/>
    <property type="match status" value="1"/>
</dbReference>
<reference evidence="5" key="1">
    <citation type="submission" date="2013-11" db="EMBL/GenBank/DDBJ databases">
        <title>Genome sequence of the fusiform rust pathogen reveals effectors for host alternation and coevolution with pine.</title>
        <authorList>
            <consortium name="DOE Joint Genome Institute"/>
            <person name="Smith K."/>
            <person name="Pendleton A."/>
            <person name="Kubisiak T."/>
            <person name="Anderson C."/>
            <person name="Salamov A."/>
            <person name="Aerts A."/>
            <person name="Riley R."/>
            <person name="Clum A."/>
            <person name="Lindquist E."/>
            <person name="Ence D."/>
            <person name="Campbell M."/>
            <person name="Kronenberg Z."/>
            <person name="Feau N."/>
            <person name="Dhillon B."/>
            <person name="Hamelin R."/>
            <person name="Burleigh J."/>
            <person name="Smith J."/>
            <person name="Yandell M."/>
            <person name="Nelson C."/>
            <person name="Grigoriev I."/>
            <person name="Davis J."/>
        </authorList>
    </citation>
    <scope>NUCLEOTIDE SEQUENCE</scope>
    <source>
        <strain evidence="5">G11</strain>
    </source>
</reference>
<dbReference type="SUPFAM" id="SSF46689">
    <property type="entry name" value="Homeodomain-like"/>
    <property type="match status" value="1"/>
</dbReference>
<feature type="region of interest" description="Disordered" evidence="3">
    <location>
        <begin position="148"/>
        <end position="172"/>
    </location>
</feature>
<feature type="compositionally biased region" description="Low complexity" evidence="3">
    <location>
        <begin position="252"/>
        <end position="268"/>
    </location>
</feature>
<feature type="region of interest" description="Disordered" evidence="3">
    <location>
        <begin position="247"/>
        <end position="277"/>
    </location>
</feature>
<dbReference type="Pfam" id="PF00046">
    <property type="entry name" value="Homeodomain"/>
    <property type="match status" value="1"/>
</dbReference>